<keyword evidence="3" id="KW-0804">Transcription</keyword>
<feature type="DNA-binding region" description="H-T-H motif" evidence="4">
    <location>
        <begin position="30"/>
        <end position="49"/>
    </location>
</feature>
<proteinExistence type="predicted"/>
<evidence type="ECO:0000313" key="7">
    <source>
        <dbReference type="Proteomes" id="UP000070475"/>
    </source>
</evidence>
<comment type="caution">
    <text evidence="6">The sequence shown here is derived from an EMBL/GenBank/DDBJ whole genome shotgun (WGS) entry which is preliminary data.</text>
</comment>
<evidence type="ECO:0000256" key="3">
    <source>
        <dbReference type="ARBA" id="ARBA00023163"/>
    </source>
</evidence>
<reference evidence="6 7" key="1">
    <citation type="submission" date="2015-08" db="EMBL/GenBank/DDBJ databases">
        <title>Genomes of Paenibacillus riograndensis.</title>
        <authorList>
            <person name="Sant'Anna F.H."/>
            <person name="Souza R."/>
            <person name="Ambrosini A."/>
            <person name="Bach E."/>
            <person name="Fernandes G."/>
            <person name="Balsanelli E."/>
            <person name="Baura V.A."/>
            <person name="Pedrosa F.O."/>
            <person name="Souza E.M."/>
            <person name="Passaglia L."/>
        </authorList>
    </citation>
    <scope>NUCLEOTIDE SEQUENCE [LARGE SCALE GENOMIC DNA]</scope>
    <source>
        <strain evidence="6 7">CAS34</strain>
    </source>
</reference>
<sequence>MEPDKKSETKEKIMQATLERTKQNGFESITIRKIAEASGTNVSLVNYYFGSKENLISESIKMILGSFQHTFDILDDFSIPARDRLRKFLLDYLQVIREYPELLSRIILMGNADSSSQQEYGLFLNLIGFPKVQSTLKELTGEQHLERLTTMMTQIFGALFLPALMSPILEKGASVKIASIDDQIDLLFERYFH</sequence>
<dbReference type="GO" id="GO:0003700">
    <property type="term" value="F:DNA-binding transcription factor activity"/>
    <property type="evidence" value="ECO:0007669"/>
    <property type="project" value="TreeGrafter"/>
</dbReference>
<dbReference type="PANTHER" id="PTHR30055:SF234">
    <property type="entry name" value="HTH-TYPE TRANSCRIPTIONAL REGULATOR BETI"/>
    <property type="match status" value="1"/>
</dbReference>
<dbReference type="Pfam" id="PF00440">
    <property type="entry name" value="TetR_N"/>
    <property type="match status" value="1"/>
</dbReference>
<keyword evidence="1" id="KW-0805">Transcription regulation</keyword>
<dbReference type="InterPro" id="IPR009057">
    <property type="entry name" value="Homeodomain-like_sf"/>
</dbReference>
<dbReference type="PANTHER" id="PTHR30055">
    <property type="entry name" value="HTH-TYPE TRANSCRIPTIONAL REGULATOR RUTR"/>
    <property type="match status" value="1"/>
</dbReference>
<evidence type="ECO:0000259" key="5">
    <source>
        <dbReference type="PROSITE" id="PS50977"/>
    </source>
</evidence>
<keyword evidence="2 4" id="KW-0238">DNA-binding</keyword>
<dbReference type="Proteomes" id="UP000070475">
    <property type="component" value="Unassembled WGS sequence"/>
</dbReference>
<evidence type="ECO:0000256" key="4">
    <source>
        <dbReference type="PROSITE-ProRule" id="PRU00335"/>
    </source>
</evidence>
<dbReference type="RefSeq" id="WP_060860971.1">
    <property type="nucleotide sequence ID" value="NZ_LIRB01000130.1"/>
</dbReference>
<name>A0A132TZ24_9BACL</name>
<dbReference type="PATRIC" id="fig|483937.3.peg.2072"/>
<evidence type="ECO:0000313" key="6">
    <source>
        <dbReference type="EMBL" id="KWX76599.1"/>
    </source>
</evidence>
<keyword evidence="7" id="KW-1185">Reference proteome</keyword>
<dbReference type="GO" id="GO:0000976">
    <property type="term" value="F:transcription cis-regulatory region binding"/>
    <property type="evidence" value="ECO:0007669"/>
    <property type="project" value="TreeGrafter"/>
</dbReference>
<feature type="domain" description="HTH tetR-type" evidence="5">
    <location>
        <begin position="7"/>
        <end position="67"/>
    </location>
</feature>
<dbReference type="InterPro" id="IPR001647">
    <property type="entry name" value="HTH_TetR"/>
</dbReference>
<organism evidence="6 7">
    <name type="scientific">Paenibacillus riograndensis</name>
    <dbReference type="NCBI Taxonomy" id="483937"/>
    <lineage>
        <taxon>Bacteria</taxon>
        <taxon>Bacillati</taxon>
        <taxon>Bacillota</taxon>
        <taxon>Bacilli</taxon>
        <taxon>Bacillales</taxon>
        <taxon>Paenibacillaceae</taxon>
        <taxon>Paenibacillus</taxon>
        <taxon>Paenibacillus sonchi group</taxon>
    </lineage>
</organism>
<protein>
    <submittedName>
        <fullName evidence="6">Transcriptional regulator</fullName>
    </submittedName>
</protein>
<accession>A0A132TZ24</accession>
<evidence type="ECO:0000256" key="1">
    <source>
        <dbReference type="ARBA" id="ARBA00023015"/>
    </source>
</evidence>
<evidence type="ECO:0000256" key="2">
    <source>
        <dbReference type="ARBA" id="ARBA00023125"/>
    </source>
</evidence>
<dbReference type="PROSITE" id="PS50977">
    <property type="entry name" value="HTH_TETR_2"/>
    <property type="match status" value="1"/>
</dbReference>
<dbReference type="SUPFAM" id="SSF46689">
    <property type="entry name" value="Homeodomain-like"/>
    <property type="match status" value="1"/>
</dbReference>
<gene>
    <name evidence="6" type="ORF">AMQ84_14740</name>
</gene>
<dbReference type="Gene3D" id="1.10.357.10">
    <property type="entry name" value="Tetracycline Repressor, domain 2"/>
    <property type="match status" value="1"/>
</dbReference>
<dbReference type="InterPro" id="IPR050109">
    <property type="entry name" value="HTH-type_TetR-like_transc_reg"/>
</dbReference>
<dbReference type="OrthoDB" id="9789566at2"/>
<dbReference type="EMBL" id="LIRB01000130">
    <property type="protein sequence ID" value="KWX76599.1"/>
    <property type="molecule type" value="Genomic_DNA"/>
</dbReference>
<dbReference type="AlphaFoldDB" id="A0A132TZ24"/>